<protein>
    <submittedName>
        <fullName evidence="2">cAMP-binding domain of CRP or a regulatory subunit of cAMP-dependent protein kinases</fullName>
    </submittedName>
</protein>
<evidence type="ECO:0000313" key="2">
    <source>
        <dbReference type="EMBL" id="SEQ80852.1"/>
    </source>
</evidence>
<gene>
    <name evidence="2" type="ORF">SAMN04488023_101192</name>
</gene>
<keyword evidence="2" id="KW-0418">Kinase</keyword>
<reference evidence="2 3" key="1">
    <citation type="submission" date="2016-10" db="EMBL/GenBank/DDBJ databases">
        <authorList>
            <person name="de Groot N.N."/>
        </authorList>
    </citation>
    <scope>NUCLEOTIDE SEQUENCE [LARGE SCALE GENOMIC DNA]</scope>
    <source>
        <strain evidence="2 3">DSM 18610</strain>
    </source>
</reference>
<dbReference type="Gene3D" id="2.60.120.10">
    <property type="entry name" value="Jelly Rolls"/>
    <property type="match status" value="1"/>
</dbReference>
<dbReference type="EMBL" id="FOGG01000001">
    <property type="protein sequence ID" value="SEQ80852.1"/>
    <property type="molecule type" value="Genomic_DNA"/>
</dbReference>
<dbReference type="InterPro" id="IPR000595">
    <property type="entry name" value="cNMP-bd_dom"/>
</dbReference>
<dbReference type="AlphaFoldDB" id="A0A1H9J255"/>
<dbReference type="InterPro" id="IPR014710">
    <property type="entry name" value="RmlC-like_jellyroll"/>
</dbReference>
<dbReference type="OrthoDB" id="680421at2"/>
<dbReference type="RefSeq" id="WP_090879953.1">
    <property type="nucleotide sequence ID" value="NZ_FOGG01000001.1"/>
</dbReference>
<evidence type="ECO:0000259" key="1">
    <source>
        <dbReference type="PROSITE" id="PS50042"/>
    </source>
</evidence>
<feature type="domain" description="Cyclic nucleotide-binding" evidence="1">
    <location>
        <begin position="10"/>
        <end position="53"/>
    </location>
</feature>
<dbReference type="PROSITE" id="PS50042">
    <property type="entry name" value="CNMP_BINDING_3"/>
    <property type="match status" value="1"/>
</dbReference>
<keyword evidence="2" id="KW-0808">Transferase</keyword>
<proteinExistence type="predicted"/>
<dbReference type="InterPro" id="IPR018490">
    <property type="entry name" value="cNMP-bd_dom_sf"/>
</dbReference>
<dbReference type="STRING" id="390241.SAMN04488023_101192"/>
<dbReference type="SUPFAM" id="SSF51206">
    <property type="entry name" value="cAMP-binding domain-like"/>
    <property type="match status" value="1"/>
</dbReference>
<evidence type="ECO:0000313" key="3">
    <source>
        <dbReference type="Proteomes" id="UP000199572"/>
    </source>
</evidence>
<accession>A0A1H9J255</accession>
<name>A0A1H9J255_9SPHI</name>
<sequence length="188" mass="21656">MHHTLSRIRSTSALSENSFALLSDELERLEVKKGTIIIREEKFEDAFYFLESGVARASILINGKPIAIWFGISGDICLSFNSYVYQKPGYERIDILQDAVVYRIKSSRLHELYLKHADLANWGRKIAEHELIKTEERFISRQFKTATERYKALLFQYPELIKNIPLGIIASYLGVTQVTLSRIRASVK</sequence>
<dbReference type="GO" id="GO:0016301">
    <property type="term" value="F:kinase activity"/>
    <property type="evidence" value="ECO:0007669"/>
    <property type="project" value="UniProtKB-KW"/>
</dbReference>
<keyword evidence="3" id="KW-1185">Reference proteome</keyword>
<dbReference type="Proteomes" id="UP000199572">
    <property type="component" value="Unassembled WGS sequence"/>
</dbReference>
<organism evidence="2 3">
    <name type="scientific">Pedobacter rhizosphaerae</name>
    <dbReference type="NCBI Taxonomy" id="390241"/>
    <lineage>
        <taxon>Bacteria</taxon>
        <taxon>Pseudomonadati</taxon>
        <taxon>Bacteroidota</taxon>
        <taxon>Sphingobacteriia</taxon>
        <taxon>Sphingobacteriales</taxon>
        <taxon>Sphingobacteriaceae</taxon>
        <taxon>Pedobacter</taxon>
    </lineage>
</organism>